<organism evidence="1 2">
    <name type="scientific">Rangifer tarandus platyrhynchus</name>
    <name type="common">Svalbard reindeer</name>
    <dbReference type="NCBI Taxonomy" id="3082113"/>
    <lineage>
        <taxon>Eukaryota</taxon>
        <taxon>Metazoa</taxon>
        <taxon>Chordata</taxon>
        <taxon>Craniata</taxon>
        <taxon>Vertebrata</taxon>
        <taxon>Euteleostomi</taxon>
        <taxon>Mammalia</taxon>
        <taxon>Eutheria</taxon>
        <taxon>Laurasiatheria</taxon>
        <taxon>Artiodactyla</taxon>
        <taxon>Ruminantia</taxon>
        <taxon>Pecora</taxon>
        <taxon>Cervidae</taxon>
        <taxon>Odocoileinae</taxon>
        <taxon>Rangifer</taxon>
    </lineage>
</organism>
<gene>
    <name evidence="1" type="ORF">MRATA1EN22A_LOCUS16171</name>
</gene>
<name>A0AC59ZB32_RANTA</name>
<reference evidence="1" key="2">
    <citation type="submission" date="2025-03" db="EMBL/GenBank/DDBJ databases">
        <authorList>
            <consortium name="ELIXIR-Norway"/>
            <consortium name="Elixir Norway"/>
        </authorList>
    </citation>
    <scope>NUCLEOTIDE SEQUENCE</scope>
</reference>
<protein>
    <submittedName>
        <fullName evidence="1">Uncharacterized protein</fullName>
    </submittedName>
</protein>
<dbReference type="EMBL" id="OX596110">
    <property type="protein sequence ID" value="CAN0346874.1"/>
    <property type="molecule type" value="Genomic_DNA"/>
</dbReference>
<reference evidence="1" key="1">
    <citation type="submission" date="2023-05" db="EMBL/GenBank/DDBJ databases">
        <authorList>
            <consortium name="ELIXIR-Norway"/>
        </authorList>
    </citation>
    <scope>NUCLEOTIDE SEQUENCE</scope>
</reference>
<evidence type="ECO:0000313" key="2">
    <source>
        <dbReference type="Proteomes" id="UP001162501"/>
    </source>
</evidence>
<dbReference type="Proteomes" id="UP001162501">
    <property type="component" value="Chromosome 26"/>
</dbReference>
<sequence>MCPWQFQSLQVENVSQTPPDPSPTVCWAGHLPIRPLAVPSVQRAKNWQLPLRRARTEQEAPENVKLTASLGTPESWGHRVPAGAPARGESGSTPRPGAEDPGEAQANSLQECTSAERGIRRGYKSPERADVEETHSHLQGPVDLGGTHRDGQGSHGSTLACGPGVADQQMPHQWQASLLPASPPGAQA</sequence>
<proteinExistence type="predicted"/>
<accession>A0AC59ZB32</accession>
<evidence type="ECO:0000313" key="1">
    <source>
        <dbReference type="EMBL" id="CAN0346874.1"/>
    </source>
</evidence>